<dbReference type="Proteomes" id="UP000794436">
    <property type="component" value="Unassembled WGS sequence"/>
</dbReference>
<feature type="compositionally biased region" description="Acidic residues" evidence="1">
    <location>
        <begin position="253"/>
        <end position="262"/>
    </location>
</feature>
<dbReference type="AlphaFoldDB" id="A0A8K1FL60"/>
<feature type="region of interest" description="Disordered" evidence="1">
    <location>
        <begin position="1"/>
        <end position="57"/>
    </location>
</feature>
<comment type="caution">
    <text evidence="2">The sequence shown here is derived from an EMBL/GenBank/DDBJ whole genome shotgun (WGS) entry which is preliminary data.</text>
</comment>
<accession>A0A8K1FL60</accession>
<feature type="compositionally biased region" description="Low complexity" evidence="1">
    <location>
        <begin position="17"/>
        <end position="37"/>
    </location>
</feature>
<feature type="region of interest" description="Disordered" evidence="1">
    <location>
        <begin position="1151"/>
        <end position="1187"/>
    </location>
</feature>
<name>A0A8K1FL60_PYTOL</name>
<dbReference type="OrthoDB" id="73076at2759"/>
<feature type="compositionally biased region" description="Basic and acidic residues" evidence="1">
    <location>
        <begin position="1157"/>
        <end position="1172"/>
    </location>
</feature>
<gene>
    <name evidence="2" type="ORF">Poli38472_002453</name>
</gene>
<feature type="region of interest" description="Disordered" evidence="1">
    <location>
        <begin position="652"/>
        <end position="687"/>
    </location>
</feature>
<feature type="region of interest" description="Disordered" evidence="1">
    <location>
        <begin position="743"/>
        <end position="798"/>
    </location>
</feature>
<feature type="compositionally biased region" description="Polar residues" evidence="1">
    <location>
        <begin position="240"/>
        <end position="251"/>
    </location>
</feature>
<sequence length="1187" mass="131115">MEAGAARDEDAMSAAETTPQTTGETSSPSTSTTHVTSYDSMRTTSDSDRLDPLSGNDGEEAINVIEEGEHVSTEDFGLSSTEISMHAPITMNVNMELNAIQQIDAFLTTPTVVGSSQPESLNEGGRVVDASQATTTATENDKSLPHVVVPSRRDEKIQQIQAHPIVHSISPDGRSIECKCGKSVRLNPPWYIIKFEQHVVSRNCTFLRKKHPPKGHSSTDFSVVPINDSADDVSGPDISTLPTVEESNMTDSVGDDTPYEEPTELSEYGLKSAADLLKLRALLGTNKEDLQASTDMETNEPSLQDQALSTVSSHPHFSRMTPDGRFVECKCSMLMILAIPWNLREFLKHVADKTNPLVLARRKQNKTRVQQRKPRLGDGAAYRVGQRHLVRETRWDPVSANNILPCPGIRDDRVGDFINATSQVTGGSRPRRRIAEELYPQLFESSEEAPPKPTPKLSLEQKITLHDAVESEALWFVDRDANSVRSLDCRGAVTTAKNEQLCVGCRELRANTSLRIAMTLTSQKRKVALDATALKHTMRHTCSLLEQEFNMDEEYARLLRDLFLADVDEGSIKNVWFDMAEMGIDGMFQSHPALLGLLESMMALKDKERRGVGLQNMAYSDQLDAFMKAMSDLSTEACDFFQHHLGGRKQKYLSVKKRKSNDEATGPDVQSSTAQQESASQENGSAEIESIHNGDVSMPLAHSDGFGHLIDVAESAGLHLNVSDIQAVDLATFNPAAVVNTDAATSSEGKSEGLNKNGGPSVTDAVGEGIDREDSSDGFESESNDQESGNDHPSRIPGITAGVIPCQGLREDRVQAYVTNAVQVIGGSRPKYVIAKELFPEIFEGSSTVKMAELLSEDQRLILQDAIFSECLWRVDKVGNCIRSLRCARRVDRKRSNGVCRACLDLRLVANFRSVLCRAKVPKKVENLKYVPTAYTESDPFMRKISKNASLRALFQIVKKSVKEDKKSVVFWLRFAKMGLFGHFRSHPVFEGLIGSMVEMKDKERRGVGRQNMQYAKPLDDFMSVLASLSMDAFELFTVHFCGRTTRSQKVRKRKAIAQLYGPPIQQGLPDGAMSDVVMTGSQLPATTNHPTPMALESGTIVEQQQAVQHIISAEDFLAARALTTADMEESQRFMDRMLDEVRMSVNHQELNTTGMPHEKDTSADETNDHLDPQTYLDENGVLTSVL</sequence>
<feature type="compositionally biased region" description="Low complexity" evidence="1">
    <location>
        <begin position="670"/>
        <end position="682"/>
    </location>
</feature>
<dbReference type="EMBL" id="SPLM01000072">
    <property type="protein sequence ID" value="TMW63512.1"/>
    <property type="molecule type" value="Genomic_DNA"/>
</dbReference>
<feature type="compositionally biased region" description="Acidic residues" evidence="1">
    <location>
        <begin position="776"/>
        <end position="785"/>
    </location>
</feature>
<protein>
    <submittedName>
        <fullName evidence="2">Uncharacterized protein</fullName>
    </submittedName>
</protein>
<evidence type="ECO:0000313" key="3">
    <source>
        <dbReference type="Proteomes" id="UP000794436"/>
    </source>
</evidence>
<evidence type="ECO:0000256" key="1">
    <source>
        <dbReference type="SAM" id="MobiDB-lite"/>
    </source>
</evidence>
<evidence type="ECO:0000313" key="2">
    <source>
        <dbReference type="EMBL" id="TMW63512.1"/>
    </source>
</evidence>
<organism evidence="2 3">
    <name type="scientific">Pythium oligandrum</name>
    <name type="common">Mycoparasitic fungus</name>
    <dbReference type="NCBI Taxonomy" id="41045"/>
    <lineage>
        <taxon>Eukaryota</taxon>
        <taxon>Sar</taxon>
        <taxon>Stramenopiles</taxon>
        <taxon>Oomycota</taxon>
        <taxon>Peronosporomycetes</taxon>
        <taxon>Pythiales</taxon>
        <taxon>Pythiaceae</taxon>
        <taxon>Pythium</taxon>
    </lineage>
</organism>
<feature type="compositionally biased region" description="Basic and acidic residues" evidence="1">
    <location>
        <begin position="1"/>
        <end position="10"/>
    </location>
</feature>
<feature type="region of interest" description="Disordered" evidence="1">
    <location>
        <begin position="229"/>
        <end position="262"/>
    </location>
</feature>
<keyword evidence="3" id="KW-1185">Reference proteome</keyword>
<reference evidence="2" key="1">
    <citation type="submission" date="2019-03" db="EMBL/GenBank/DDBJ databases">
        <title>Long read genome sequence of the mycoparasitic Pythium oligandrum ATCC 38472 isolated from sugarbeet rhizosphere.</title>
        <authorList>
            <person name="Gaulin E."/>
        </authorList>
    </citation>
    <scope>NUCLEOTIDE SEQUENCE</scope>
    <source>
        <strain evidence="2">ATCC 38472_TT</strain>
    </source>
</reference>
<proteinExistence type="predicted"/>